<reference evidence="2 3" key="1">
    <citation type="journal article" date="2011" name="J. Bacteriol.">
        <title>Genome sequence of Chthoniobacter flavus Ellin428, an aerobic heterotrophic soil bacterium.</title>
        <authorList>
            <person name="Kant R."/>
            <person name="van Passel M.W."/>
            <person name="Palva A."/>
            <person name="Lucas S."/>
            <person name="Lapidus A."/>
            <person name="Glavina Del Rio T."/>
            <person name="Dalin E."/>
            <person name="Tice H."/>
            <person name="Bruce D."/>
            <person name="Goodwin L."/>
            <person name="Pitluck S."/>
            <person name="Larimer F.W."/>
            <person name="Land M.L."/>
            <person name="Hauser L."/>
            <person name="Sangwan P."/>
            <person name="de Vos W.M."/>
            <person name="Janssen P.H."/>
            <person name="Smidt H."/>
        </authorList>
    </citation>
    <scope>NUCLEOTIDE SEQUENCE [LARGE SCALE GENOMIC DNA]</scope>
    <source>
        <strain evidence="2 3">Ellin428</strain>
    </source>
</reference>
<dbReference type="AlphaFoldDB" id="B4D5E7"/>
<dbReference type="CDD" id="cd00761">
    <property type="entry name" value="Glyco_tranf_GTA_type"/>
    <property type="match status" value="1"/>
</dbReference>
<evidence type="ECO:0000259" key="1">
    <source>
        <dbReference type="Pfam" id="PF00535"/>
    </source>
</evidence>
<name>B4D5E7_9BACT</name>
<gene>
    <name evidence="2" type="ORF">CfE428DRAFT_4136</name>
</gene>
<dbReference type="Gene3D" id="3.90.550.10">
    <property type="entry name" value="Spore Coat Polysaccharide Biosynthesis Protein SpsA, Chain A"/>
    <property type="match status" value="1"/>
</dbReference>
<dbReference type="InParanoid" id="B4D5E7"/>
<dbReference type="InterPro" id="IPR050834">
    <property type="entry name" value="Glycosyltransf_2"/>
</dbReference>
<dbReference type="EMBL" id="ABVL01000013">
    <property type="protein sequence ID" value="EDY18352.1"/>
    <property type="molecule type" value="Genomic_DNA"/>
</dbReference>
<dbReference type="Proteomes" id="UP000005824">
    <property type="component" value="Unassembled WGS sequence"/>
</dbReference>
<dbReference type="PANTHER" id="PTHR43685">
    <property type="entry name" value="GLYCOSYLTRANSFERASE"/>
    <property type="match status" value="1"/>
</dbReference>
<dbReference type="InterPro" id="IPR001173">
    <property type="entry name" value="Glyco_trans_2-like"/>
</dbReference>
<accession>B4D5E7</accession>
<dbReference type="RefSeq" id="WP_006981460.1">
    <property type="nucleotide sequence ID" value="NZ_ABVL01000013.1"/>
</dbReference>
<dbReference type="PANTHER" id="PTHR43685:SF2">
    <property type="entry name" value="GLYCOSYLTRANSFERASE 2-LIKE DOMAIN-CONTAINING PROTEIN"/>
    <property type="match status" value="1"/>
</dbReference>
<dbReference type="eggNOG" id="COG1216">
    <property type="taxonomic scope" value="Bacteria"/>
</dbReference>
<keyword evidence="3" id="KW-1185">Reference proteome</keyword>
<organism evidence="2 3">
    <name type="scientific">Chthoniobacter flavus Ellin428</name>
    <dbReference type="NCBI Taxonomy" id="497964"/>
    <lineage>
        <taxon>Bacteria</taxon>
        <taxon>Pseudomonadati</taxon>
        <taxon>Verrucomicrobiota</taxon>
        <taxon>Spartobacteria</taxon>
        <taxon>Chthoniobacterales</taxon>
        <taxon>Chthoniobacteraceae</taxon>
        <taxon>Chthoniobacter</taxon>
    </lineage>
</organism>
<proteinExistence type="predicted"/>
<comment type="caution">
    <text evidence="2">The sequence shown here is derived from an EMBL/GenBank/DDBJ whole genome shotgun (WGS) entry which is preliminary data.</text>
</comment>
<keyword evidence="2" id="KW-0808">Transferase</keyword>
<evidence type="ECO:0000313" key="2">
    <source>
        <dbReference type="EMBL" id="EDY18352.1"/>
    </source>
</evidence>
<dbReference type="Pfam" id="PF00535">
    <property type="entry name" value="Glycos_transf_2"/>
    <property type="match status" value="1"/>
</dbReference>
<protein>
    <submittedName>
        <fullName evidence="2">Glycosyl transferase family 2</fullName>
    </submittedName>
</protein>
<dbReference type="STRING" id="497964.CfE428DRAFT_4136"/>
<sequence length="296" mass="33454">MPAPLEYSLVIATYERAEELRTTLASIAAQTRPPAAVIVVDSSPDDKTRAVVEAAPVPVRYERAKKPSAAVQRNQGAALVTTPIVAFVDDDVFVPPDSFEKIVATFDADTEEKIGGIAARIDGMQHRVPSGLLRCYYRLQAGYPHPTYGGKLFGAAINCLPTYTESDSELIPADWLNSTCVFYRTPLYAREKFPEFEGYSFLEDVHLSARVSRTHQLYFHRTATFEHRDAPSTFKRNTRELARMRVRHQRLVAHDILGLREPVLTWKLLLHRLFASISILRQRGPTWQQELLGTWT</sequence>
<evidence type="ECO:0000313" key="3">
    <source>
        <dbReference type="Proteomes" id="UP000005824"/>
    </source>
</evidence>
<dbReference type="GO" id="GO:0016740">
    <property type="term" value="F:transferase activity"/>
    <property type="evidence" value="ECO:0007669"/>
    <property type="project" value="UniProtKB-KW"/>
</dbReference>
<dbReference type="InterPro" id="IPR029044">
    <property type="entry name" value="Nucleotide-diphossugar_trans"/>
</dbReference>
<feature type="domain" description="Glycosyltransferase 2-like" evidence="1">
    <location>
        <begin position="8"/>
        <end position="128"/>
    </location>
</feature>
<dbReference type="SUPFAM" id="SSF53448">
    <property type="entry name" value="Nucleotide-diphospho-sugar transferases"/>
    <property type="match status" value="1"/>
</dbReference>